<keyword evidence="1" id="KW-0805">Transcription regulation</keyword>
<comment type="caution">
    <text evidence="6">The sequence shown here is derived from an EMBL/GenBank/DDBJ whole genome shotgun (WGS) entry which is preliminary data.</text>
</comment>
<evidence type="ECO:0000256" key="2">
    <source>
        <dbReference type="ARBA" id="ARBA00023125"/>
    </source>
</evidence>
<evidence type="ECO:0000313" key="6">
    <source>
        <dbReference type="EMBL" id="PXW56617.1"/>
    </source>
</evidence>
<evidence type="ECO:0000259" key="4">
    <source>
        <dbReference type="PROSITE" id="PS51077"/>
    </source>
</evidence>
<protein>
    <submittedName>
        <fullName evidence="6">IclR family transcriptional regulator</fullName>
    </submittedName>
</protein>
<dbReference type="PANTHER" id="PTHR30136">
    <property type="entry name" value="HELIX-TURN-HELIX TRANSCRIPTIONAL REGULATOR, ICLR FAMILY"/>
    <property type="match status" value="1"/>
</dbReference>
<dbReference type="GO" id="GO:0003677">
    <property type="term" value="F:DNA binding"/>
    <property type="evidence" value="ECO:0007669"/>
    <property type="project" value="UniProtKB-KW"/>
</dbReference>
<dbReference type="RefSeq" id="WP_110376330.1">
    <property type="nucleotide sequence ID" value="NZ_JAHBRY010000001.1"/>
</dbReference>
<dbReference type="Gene3D" id="1.10.10.10">
    <property type="entry name" value="Winged helix-like DNA-binding domain superfamily/Winged helix DNA-binding domain"/>
    <property type="match status" value="1"/>
</dbReference>
<dbReference type="PROSITE" id="PS51078">
    <property type="entry name" value="ICLR_ED"/>
    <property type="match status" value="1"/>
</dbReference>
<keyword evidence="3" id="KW-0804">Transcription</keyword>
<keyword evidence="7" id="KW-1185">Reference proteome</keyword>
<dbReference type="InterPro" id="IPR029016">
    <property type="entry name" value="GAF-like_dom_sf"/>
</dbReference>
<dbReference type="AlphaFoldDB" id="A0A2V3U2A2"/>
<dbReference type="InterPro" id="IPR036388">
    <property type="entry name" value="WH-like_DNA-bd_sf"/>
</dbReference>
<dbReference type="GO" id="GO:0003700">
    <property type="term" value="F:DNA-binding transcription factor activity"/>
    <property type="evidence" value="ECO:0007669"/>
    <property type="project" value="TreeGrafter"/>
</dbReference>
<dbReference type="GO" id="GO:0045892">
    <property type="term" value="P:negative regulation of DNA-templated transcription"/>
    <property type="evidence" value="ECO:0007669"/>
    <property type="project" value="TreeGrafter"/>
</dbReference>
<evidence type="ECO:0000256" key="1">
    <source>
        <dbReference type="ARBA" id="ARBA00023015"/>
    </source>
</evidence>
<dbReference type="InterPro" id="IPR014757">
    <property type="entry name" value="Tscrpt_reg_IclR_C"/>
</dbReference>
<proteinExistence type="predicted"/>
<dbReference type="Pfam" id="PF01614">
    <property type="entry name" value="IclR_C"/>
    <property type="match status" value="1"/>
</dbReference>
<dbReference type="InterPro" id="IPR036390">
    <property type="entry name" value="WH_DNA-bd_sf"/>
</dbReference>
<dbReference type="Pfam" id="PF09339">
    <property type="entry name" value="HTH_IclR"/>
    <property type="match status" value="1"/>
</dbReference>
<dbReference type="SUPFAM" id="SSF46785">
    <property type="entry name" value="Winged helix' DNA-binding domain"/>
    <property type="match status" value="1"/>
</dbReference>
<sequence length="254" mass="27575">MSSLENGLKILTLITEDRTVLRVSEVCRDLDIPKASVSRLLRTLADFHLLERDDRDSSYVAGGRALDLARAYLARHGLLDLIEEAVVALVDEFGFTGHAGIVVGDERVLLIARQGSFPLQHIAAVSQRRPAFESIIGRAILARSADNDVLSQLGYGSLDEVRHKFSGRDILAEIAEIRRTRISHSLSLMTPGIGSVGAAVADPGRGETMGFCLSYPSAATDEALRKRMAEAVFKHASAIGAKLRDPHWTSDPPP</sequence>
<feature type="domain" description="HTH iclR-type" evidence="4">
    <location>
        <begin position="1"/>
        <end position="63"/>
    </location>
</feature>
<dbReference type="InterPro" id="IPR050707">
    <property type="entry name" value="HTH_MetabolicPath_Reg"/>
</dbReference>
<dbReference type="InterPro" id="IPR005471">
    <property type="entry name" value="Tscrpt_reg_IclR_N"/>
</dbReference>
<dbReference type="Proteomes" id="UP000248021">
    <property type="component" value="Unassembled WGS sequence"/>
</dbReference>
<evidence type="ECO:0000313" key="7">
    <source>
        <dbReference type="Proteomes" id="UP000248021"/>
    </source>
</evidence>
<evidence type="ECO:0000256" key="3">
    <source>
        <dbReference type="ARBA" id="ARBA00023163"/>
    </source>
</evidence>
<dbReference type="SMART" id="SM00346">
    <property type="entry name" value="HTH_ICLR"/>
    <property type="match status" value="1"/>
</dbReference>
<dbReference type="PANTHER" id="PTHR30136:SF35">
    <property type="entry name" value="HTH-TYPE TRANSCRIPTIONAL REGULATOR RV1719"/>
    <property type="match status" value="1"/>
</dbReference>
<dbReference type="SUPFAM" id="SSF55781">
    <property type="entry name" value="GAF domain-like"/>
    <property type="match status" value="1"/>
</dbReference>
<keyword evidence="2" id="KW-0238">DNA-binding</keyword>
<dbReference type="PROSITE" id="PS51077">
    <property type="entry name" value="HTH_ICLR"/>
    <property type="match status" value="1"/>
</dbReference>
<accession>A0A2V3U2A2</accession>
<feature type="domain" description="IclR-ED" evidence="5">
    <location>
        <begin position="64"/>
        <end position="245"/>
    </location>
</feature>
<dbReference type="OrthoDB" id="9807558at2"/>
<reference evidence="6 7" key="1">
    <citation type="submission" date="2018-05" db="EMBL/GenBank/DDBJ databases">
        <title>Genomic Encyclopedia of Type Strains, Phase IV (KMG-IV): sequencing the most valuable type-strain genomes for metagenomic binning, comparative biology and taxonomic classification.</title>
        <authorList>
            <person name="Goeker M."/>
        </authorList>
    </citation>
    <scope>NUCLEOTIDE SEQUENCE [LARGE SCALE GENOMIC DNA]</scope>
    <source>
        <strain evidence="6 7">DSM 6462</strain>
    </source>
</reference>
<name>A0A2V3U2A2_9HYPH</name>
<gene>
    <name evidence="6" type="ORF">C7450_108370</name>
</gene>
<dbReference type="EMBL" id="QJJK01000008">
    <property type="protein sequence ID" value="PXW56617.1"/>
    <property type="molecule type" value="Genomic_DNA"/>
</dbReference>
<evidence type="ECO:0000259" key="5">
    <source>
        <dbReference type="PROSITE" id="PS51078"/>
    </source>
</evidence>
<dbReference type="Gene3D" id="3.30.450.40">
    <property type="match status" value="1"/>
</dbReference>
<organism evidence="6 7">
    <name type="scientific">Chelatococcus asaccharovorans</name>
    <dbReference type="NCBI Taxonomy" id="28210"/>
    <lineage>
        <taxon>Bacteria</taxon>
        <taxon>Pseudomonadati</taxon>
        <taxon>Pseudomonadota</taxon>
        <taxon>Alphaproteobacteria</taxon>
        <taxon>Hyphomicrobiales</taxon>
        <taxon>Chelatococcaceae</taxon>
        <taxon>Chelatococcus</taxon>
    </lineage>
</organism>